<evidence type="ECO:0000313" key="3">
    <source>
        <dbReference type="Proteomes" id="UP000824208"/>
    </source>
</evidence>
<evidence type="ECO:0000313" key="2">
    <source>
        <dbReference type="EMBL" id="HJB57626.1"/>
    </source>
</evidence>
<dbReference type="EMBL" id="DWYC01000080">
    <property type="protein sequence ID" value="HJB57626.1"/>
    <property type="molecule type" value="Genomic_DNA"/>
</dbReference>
<evidence type="ECO:0000259" key="1">
    <source>
        <dbReference type="Pfam" id="PF00496"/>
    </source>
</evidence>
<dbReference type="InterPro" id="IPR000914">
    <property type="entry name" value="SBP_5_dom"/>
</dbReference>
<dbReference type="Gene3D" id="3.90.76.10">
    <property type="entry name" value="Dipeptide-binding Protein, Domain 1"/>
    <property type="match status" value="1"/>
</dbReference>
<dbReference type="PANTHER" id="PTHR30290">
    <property type="entry name" value="PERIPLASMIC BINDING COMPONENT OF ABC TRANSPORTER"/>
    <property type="match status" value="1"/>
</dbReference>
<organism evidence="2 3">
    <name type="scientific">Candidatus Flavonifractor intestinipullorum</name>
    <dbReference type="NCBI Taxonomy" id="2838587"/>
    <lineage>
        <taxon>Bacteria</taxon>
        <taxon>Bacillati</taxon>
        <taxon>Bacillota</taxon>
        <taxon>Clostridia</taxon>
        <taxon>Eubacteriales</taxon>
        <taxon>Oscillospiraceae</taxon>
        <taxon>Flavonifractor</taxon>
    </lineage>
</organism>
<dbReference type="Pfam" id="PF00496">
    <property type="entry name" value="SBP_bac_5"/>
    <property type="match status" value="1"/>
</dbReference>
<dbReference type="SUPFAM" id="SSF53850">
    <property type="entry name" value="Periplasmic binding protein-like II"/>
    <property type="match status" value="1"/>
</dbReference>
<gene>
    <name evidence="2" type="ORF">H9714_08760</name>
</gene>
<feature type="domain" description="Solute-binding protein family 5" evidence="1">
    <location>
        <begin position="7"/>
        <end position="286"/>
    </location>
</feature>
<dbReference type="Proteomes" id="UP000824208">
    <property type="component" value="Unassembled WGS sequence"/>
</dbReference>
<reference evidence="2" key="1">
    <citation type="journal article" date="2021" name="PeerJ">
        <title>Extensive microbial diversity within the chicken gut microbiome revealed by metagenomics and culture.</title>
        <authorList>
            <person name="Gilroy R."/>
            <person name="Ravi A."/>
            <person name="Getino M."/>
            <person name="Pursley I."/>
            <person name="Horton D.L."/>
            <person name="Alikhan N.F."/>
            <person name="Baker D."/>
            <person name="Gharbi K."/>
            <person name="Hall N."/>
            <person name="Watson M."/>
            <person name="Adriaenssens E.M."/>
            <person name="Foster-Nyarko E."/>
            <person name="Jarju S."/>
            <person name="Secka A."/>
            <person name="Antonio M."/>
            <person name="Oren A."/>
            <person name="Chaudhuri R.R."/>
            <person name="La Ragione R."/>
            <person name="Hildebrand F."/>
            <person name="Pallen M.J."/>
        </authorList>
    </citation>
    <scope>NUCLEOTIDE SEQUENCE</scope>
    <source>
        <strain evidence="2">CHK189-11263</strain>
    </source>
</reference>
<dbReference type="GO" id="GO:0015833">
    <property type="term" value="P:peptide transport"/>
    <property type="evidence" value="ECO:0007669"/>
    <property type="project" value="TreeGrafter"/>
</dbReference>
<protein>
    <submittedName>
        <fullName evidence="2">ABC transporter substrate-binding protein</fullName>
    </submittedName>
</protein>
<dbReference type="PANTHER" id="PTHR30290:SF65">
    <property type="entry name" value="MONOACYL PHOSPHATIDYLINOSITOL TETRAMANNOSIDE-BINDING PROTEIN LPQW-RELATED"/>
    <property type="match status" value="1"/>
</dbReference>
<reference evidence="2" key="2">
    <citation type="submission" date="2021-04" db="EMBL/GenBank/DDBJ databases">
        <authorList>
            <person name="Gilroy R."/>
        </authorList>
    </citation>
    <scope>NUCLEOTIDE SEQUENCE</scope>
    <source>
        <strain evidence="2">CHK189-11263</strain>
    </source>
</reference>
<sequence length="380" mass="41306">SVLPGETVGVTVEDEYTLKLTFKVPTTPEDFLLDKNREYYVLPTHLMEDVAAEDTMEMELWSAPVGSGPCKFFSEVMGSSLVLSANEEYHLGAPGFDQLDITVMDKNSLLTALIAGDLDYYAIGGSLSAADLPTAEAAGFQVEEGEVPNTFFELMLNNESISDGRIRRAIELALDKELLCEQATQSYGTVTGTSVLPTCASYAGAFNSAYNPEEARALLEAAGYDGTTYRLACTSNRQGLAALMQQQMGEAGISVAVETVDSTTMFAGMADGTYDMGIASHTPSALPLWFVESRFTEDNNIFRVDDLTGYETRIAAVKNADDAEERTQAVAELESYLALERPFIPLWFGTGLHVTSNTVSGIEYTAASFSNENVWEWVKN</sequence>
<dbReference type="Gene3D" id="3.40.190.10">
    <property type="entry name" value="Periplasmic binding protein-like II"/>
    <property type="match status" value="1"/>
</dbReference>
<accession>A0A9D2MCP8</accession>
<dbReference type="InterPro" id="IPR039424">
    <property type="entry name" value="SBP_5"/>
</dbReference>
<name>A0A9D2MCP8_9FIRM</name>
<feature type="non-terminal residue" evidence="2">
    <location>
        <position position="1"/>
    </location>
</feature>
<dbReference type="Gene3D" id="3.10.105.10">
    <property type="entry name" value="Dipeptide-binding Protein, Domain 3"/>
    <property type="match status" value="1"/>
</dbReference>
<dbReference type="AlphaFoldDB" id="A0A9D2MCP8"/>
<dbReference type="GO" id="GO:1904680">
    <property type="term" value="F:peptide transmembrane transporter activity"/>
    <property type="evidence" value="ECO:0007669"/>
    <property type="project" value="TreeGrafter"/>
</dbReference>
<proteinExistence type="predicted"/>
<comment type="caution">
    <text evidence="2">The sequence shown here is derived from an EMBL/GenBank/DDBJ whole genome shotgun (WGS) entry which is preliminary data.</text>
</comment>